<reference evidence="1 2" key="1">
    <citation type="submission" date="2017-09" db="EMBL/GenBank/DDBJ databases">
        <title>Depth-based differentiation of microbial function through sediment-hosted aquifers and enrichment of novel symbionts in the deep terrestrial subsurface.</title>
        <authorList>
            <person name="Probst A.J."/>
            <person name="Ladd B."/>
            <person name="Jarett J.K."/>
            <person name="Geller-Mcgrath D.E."/>
            <person name="Sieber C.M."/>
            <person name="Emerson J.B."/>
            <person name="Anantharaman K."/>
            <person name="Thomas B.C."/>
            <person name="Malmstrom R."/>
            <person name="Stieglmeier M."/>
            <person name="Klingl A."/>
            <person name="Woyke T."/>
            <person name="Ryan C.M."/>
            <person name="Banfield J.F."/>
        </authorList>
    </citation>
    <scope>NUCLEOTIDE SEQUENCE [LARGE SCALE GENOMIC DNA]</scope>
    <source>
        <strain evidence="1">CG17_big_fil_post_rev_8_21_14_2_50_48_46</strain>
    </source>
</reference>
<comment type="caution">
    <text evidence="1">The sequence shown here is derived from an EMBL/GenBank/DDBJ whole genome shotgun (WGS) entry which is preliminary data.</text>
</comment>
<dbReference type="EMBL" id="PFFQ01000014">
    <property type="protein sequence ID" value="PIW18150.1"/>
    <property type="molecule type" value="Genomic_DNA"/>
</dbReference>
<name>A0A2M7G7U6_9BACT</name>
<protein>
    <submittedName>
        <fullName evidence="1">Uncharacterized protein</fullName>
    </submittedName>
</protein>
<sequence>MQIQTIETEPLPPDSGALNALIDTIVEARQNIAGNFLTIGQALTTVKARKLYRENGFTSFAAFLHDSRIDIAPADAERFMSIAEDPAFSKQAALGLSKMLELLKLPPADRSRLMEVGANIKGQTKSIDQMNLRELKQASQEIKRAGKSRCERCSRWVDNVMEIDGHFYGTGSSHSCYEHEMEERRSLSAGRIPAAQLDNVLDTLRFETLEAKPELPPLQWLPDSLYQLYGQLLQDAAQSTGEVSREALEHEEDVLKKFMVLCQNRLKEIHETLQMLQELGEPGPAGDENAPPWD</sequence>
<gene>
    <name evidence="1" type="ORF">COW36_06370</name>
</gene>
<organism evidence="1 2">
    <name type="scientific">bacterium (Candidatus Blackallbacteria) CG17_big_fil_post_rev_8_21_14_2_50_48_46</name>
    <dbReference type="NCBI Taxonomy" id="2014261"/>
    <lineage>
        <taxon>Bacteria</taxon>
        <taxon>Candidatus Blackallbacteria</taxon>
    </lineage>
</organism>
<accession>A0A2M7G7U6</accession>
<dbReference type="Proteomes" id="UP000231019">
    <property type="component" value="Unassembled WGS sequence"/>
</dbReference>
<dbReference type="AlphaFoldDB" id="A0A2M7G7U6"/>
<evidence type="ECO:0000313" key="2">
    <source>
        <dbReference type="Proteomes" id="UP000231019"/>
    </source>
</evidence>
<evidence type="ECO:0000313" key="1">
    <source>
        <dbReference type="EMBL" id="PIW18150.1"/>
    </source>
</evidence>
<proteinExistence type="predicted"/>